<reference evidence="5" key="1">
    <citation type="submission" date="2015-05" db="EMBL/GenBank/DDBJ databases">
        <authorList>
            <person name="Oh H.-M."/>
            <person name="Yang J.-A."/>
            <person name="Cho J.-C."/>
            <person name="Kang I."/>
        </authorList>
    </citation>
    <scope>NUCLEOTIDE SEQUENCE [LARGE SCALE GENOMIC DNA]</scope>
    <source>
        <strain evidence="5">IMCC 12053</strain>
    </source>
</reference>
<dbReference type="PANTHER" id="PTHR43333">
    <property type="entry name" value="2-HACID_DH_C DOMAIN-CONTAINING PROTEIN"/>
    <property type="match status" value="1"/>
</dbReference>
<dbReference type="PROSITE" id="PS00065">
    <property type="entry name" value="D_2_HYDROXYACID_DH_1"/>
    <property type="match status" value="1"/>
</dbReference>
<comment type="similarity">
    <text evidence="1">Belongs to the D-isomer specific 2-hydroxyacid dehydrogenase family.</text>
</comment>
<evidence type="ECO:0000313" key="5">
    <source>
        <dbReference type="Proteomes" id="UP000064920"/>
    </source>
</evidence>
<dbReference type="KEGG" id="cmar:IMCC12053_2869"/>
<dbReference type="EMBL" id="CP012023">
    <property type="protein sequence ID" value="ALI56816.1"/>
    <property type="molecule type" value="Genomic_DNA"/>
</dbReference>
<evidence type="ECO:0000256" key="3">
    <source>
        <dbReference type="ARBA" id="ARBA00023027"/>
    </source>
</evidence>
<dbReference type="EC" id="1.1.1.95" evidence="4"/>
<dbReference type="SUPFAM" id="SSF51735">
    <property type="entry name" value="NAD(P)-binding Rossmann-fold domains"/>
    <property type="match status" value="1"/>
</dbReference>
<evidence type="ECO:0000256" key="1">
    <source>
        <dbReference type="ARBA" id="ARBA00005854"/>
    </source>
</evidence>
<dbReference type="PATRIC" id="fig|1397108.4.peg.2933"/>
<dbReference type="STRING" id="1397108.IMCC12053_2869"/>
<dbReference type="CDD" id="cd12164">
    <property type="entry name" value="GDH_like_2"/>
    <property type="match status" value="1"/>
</dbReference>
<dbReference type="AlphaFoldDB" id="A0A0P0AE73"/>
<evidence type="ECO:0000256" key="2">
    <source>
        <dbReference type="ARBA" id="ARBA00023002"/>
    </source>
</evidence>
<accession>A0A0P0AE73</accession>
<dbReference type="Gene3D" id="3.40.50.720">
    <property type="entry name" value="NAD(P)-binding Rossmann-like Domain"/>
    <property type="match status" value="2"/>
</dbReference>
<dbReference type="InterPro" id="IPR029753">
    <property type="entry name" value="D-isomer_DH_CS"/>
</dbReference>
<evidence type="ECO:0000313" key="4">
    <source>
        <dbReference type="EMBL" id="ALI56816.1"/>
    </source>
</evidence>
<organism evidence="4 5">
    <name type="scientific">Celeribacter marinus</name>
    <dbReference type="NCBI Taxonomy" id="1397108"/>
    <lineage>
        <taxon>Bacteria</taxon>
        <taxon>Pseudomonadati</taxon>
        <taxon>Pseudomonadota</taxon>
        <taxon>Alphaproteobacteria</taxon>
        <taxon>Rhodobacterales</taxon>
        <taxon>Roseobacteraceae</taxon>
        <taxon>Celeribacter</taxon>
    </lineage>
</organism>
<dbReference type="InterPro" id="IPR029752">
    <property type="entry name" value="D-isomer_DH_CS1"/>
</dbReference>
<proteinExistence type="inferred from homology"/>
<dbReference type="GO" id="GO:0051287">
    <property type="term" value="F:NAD binding"/>
    <property type="evidence" value="ECO:0007669"/>
    <property type="project" value="InterPro"/>
</dbReference>
<dbReference type="GO" id="GO:0004617">
    <property type="term" value="F:phosphoglycerate dehydrogenase activity"/>
    <property type="evidence" value="ECO:0007669"/>
    <property type="project" value="UniProtKB-EC"/>
</dbReference>
<dbReference type="InterPro" id="IPR006140">
    <property type="entry name" value="D-isomer_DH_NAD-bd"/>
</dbReference>
<dbReference type="Proteomes" id="UP000064920">
    <property type="component" value="Chromosome"/>
</dbReference>
<keyword evidence="3" id="KW-0520">NAD</keyword>
<name>A0A0P0AE73_9RHOB</name>
<gene>
    <name evidence="4" type="ORF">IMCC12053_2869</name>
</gene>
<dbReference type="RefSeq" id="WP_062220091.1">
    <property type="nucleotide sequence ID" value="NZ_CP012023.1"/>
</dbReference>
<dbReference type="InterPro" id="IPR036291">
    <property type="entry name" value="NAD(P)-bd_dom_sf"/>
</dbReference>
<dbReference type="Pfam" id="PF02826">
    <property type="entry name" value="2-Hacid_dh_C"/>
    <property type="match status" value="1"/>
</dbReference>
<dbReference type="OrthoDB" id="9787219at2"/>
<keyword evidence="5" id="KW-1185">Reference proteome</keyword>
<sequence>MTLTLLFSAPEKLWEGYRNVLPAALKARGIDAHLSRDAAPEDVDYIVYAPNETLTDFTPFVRTKAVLSLWAGVERIVSNPTLTQPLCRMVDDGLALGMRDYVTGHVLRHHLGMDAHIHGLNGVWDQVVPPLARDRTVAVLGLGALGQFCAKALSDLGFNTLGWSRSAKEIEGVTCAHGPEGLRDVLARAQIVVTLLPNTPATENILSRQALALMPKGAVIINPGRGALIDDDAFLAALASGHIGHATLDVFRTEPLPEAHPYWDHPRVTVTPHIAAETRPATASQVIAENVRRSEAGEPLLFSVNKIAGY</sequence>
<protein>
    <submittedName>
        <fullName evidence="4">D-3-phosphoglycerate dehydrogenase</fullName>
        <ecNumber evidence="4">1.1.1.95</ecNumber>
    </submittedName>
</protein>
<dbReference type="PROSITE" id="PS00671">
    <property type="entry name" value="D_2_HYDROXYACID_DH_3"/>
    <property type="match status" value="1"/>
</dbReference>
<dbReference type="PANTHER" id="PTHR43333:SF1">
    <property type="entry name" value="D-ISOMER SPECIFIC 2-HYDROXYACID DEHYDROGENASE NAD-BINDING DOMAIN-CONTAINING PROTEIN"/>
    <property type="match status" value="1"/>
</dbReference>
<keyword evidence="2 4" id="KW-0560">Oxidoreductase</keyword>